<feature type="region of interest" description="Disordered" evidence="8">
    <location>
        <begin position="1328"/>
        <end position="1373"/>
    </location>
</feature>
<evidence type="ECO:0000256" key="1">
    <source>
        <dbReference type="ARBA" id="ARBA00004123"/>
    </source>
</evidence>
<keyword evidence="11" id="KW-1185">Reference proteome</keyword>
<dbReference type="GO" id="GO:0016592">
    <property type="term" value="C:mediator complex"/>
    <property type="evidence" value="ECO:0007669"/>
    <property type="project" value="InterPro"/>
</dbReference>
<comment type="similarity">
    <text evidence="2">Belongs to the Mediator complex subunit 12 family.</text>
</comment>
<evidence type="ECO:0000259" key="9">
    <source>
        <dbReference type="SMART" id="SM01281"/>
    </source>
</evidence>
<evidence type="ECO:0000256" key="5">
    <source>
        <dbReference type="ARBA" id="ARBA00023163"/>
    </source>
</evidence>
<dbReference type="PANTHER" id="PTHR46567">
    <property type="entry name" value="MEDIATOR OF RNA POLYMERASE II TRANSCRIPTION SUBUNIT 12"/>
    <property type="match status" value="1"/>
</dbReference>
<sequence>MTSTQEAQPAVKDGLEPMEVEQVGPPEWRSVLNFSHDLGYPDFFPSRPGFNQPEDVVTPVNVRQGFQGANVVAAGVESVSVHAAILDRLKKQNIFKNVDALAMEILNARRDNAPKFPESTYKLPNRVVYNETMKKSFLNDLADERIPLNSPKFAKSVPHGMKGQDLLEMLWTRRIGVDRAVWLVQVLGAHDVQNLRKAYDPMKTPFPPNQQYSISFTEAIVGFMNKQLAEFVIAPQKNESGKASANPETLRKQLWAEKWDYSQELLGALFEQHLLDQRTYGLWLRDSLLGTPFAKLPFILDQLGRSTSLLYEDLMIGSCIVAAAVNKLSEVVRHRARTALQSIERRLVELVRIAWCTDPQLFFFPHYWRKQEALLREVLLGSGDSIGLRQFAAVRVRNLRSLWNRKQPSLGVSDLERAREEALGALPLLEHYEAAHSLAQLTLRYFLSSKQEIALEFLRSKFDVLLDWSIKRYSISTHRPYLAAALIEEALRQPGVFKVTQDSWIESYLFNWIDHACEAFTGDIADAARTLVAEFFNREIVSFDAYLARSMALGRTFRHSTPTNSVGKFLDFINSLQLVNLSQSAITLQRNITHGFDNEHALEEYERQRQQALGCYLDQSQKIDTAKSLQDCILDDVPAILLEQKEFPSFNRCCHLLGEFLPVPMTLDSALVTIRLYLLVHVLERRKDYRLLVELLDTQWRRLGLAVSKPVAEAIQRHGCLISCFRDERPELCAALFQFAKQPPSTRPNHMTFADINRKPTTLRLNLPETLEKLRSASDTQLDQETIANLWKSSLDSASLQTDPDVKNDTVSILAQIWRNVAHSSLPAWKAHLASWVVDDPSDSALYQATSELGVQLVVHGVIEPIWLLEKLVYPHLDSPTQMQQNGNHLQQVAILCIRILAADNVHIRNMEDMVFRSAVSAKPIMAGYGNPPAMTAFLQHLPCMLLLADQLTSEVCPHGVEAIVTSPRIRELVMRHENRIKHAFTRVLTEWPERRAFWTSSLSLLLANSKEEGTTPDIASTDWRELATCAPGSQDTVSDADLRLSLPQAKAIVDAASRLILSGSISMWWKMCASPPQQEVFLLHIAACTLIFDAISSEGIVTREALRQIESYCFVMEIARSVQPALEALSPDHVDTHCGILQDLVVRVEGLVRLIPVDLLERLICLMTSVICFAADTDHAETQLRLLRIIDSSVHADAEWAIDFMLLHFQVMRPDKRAQLLLWLEGSTLITKPASRRYLAVSESNWEAPPVDTEPNGYPPHRRSFTRLTEPTNNGSLSLLQFGAVLTGDRCGSVDKQGPWSQFVSERDVGINPTGESFYLRNSVSGLSRLDDDGMREQQDVGVEEEMTEVTQVPETISPSRPKPRKRVKLDD</sequence>
<keyword evidence="5" id="KW-0804">Transcription</keyword>
<evidence type="ECO:0000256" key="8">
    <source>
        <dbReference type="SAM" id="MobiDB-lite"/>
    </source>
</evidence>
<keyword evidence="6" id="KW-0539">Nucleus</keyword>
<dbReference type="OrthoDB" id="20828at2759"/>
<evidence type="ECO:0000313" key="10">
    <source>
        <dbReference type="EMBL" id="GHJ84083.1"/>
    </source>
</evidence>
<comment type="subcellular location">
    <subcellularLocation>
        <location evidence="1">Nucleus</location>
    </subcellularLocation>
</comment>
<feature type="domain" description="Mediator complex subunit Med12" evidence="9">
    <location>
        <begin position="120"/>
        <end position="185"/>
    </location>
</feature>
<keyword evidence="4" id="KW-0805">Transcription regulation</keyword>
<evidence type="ECO:0000256" key="4">
    <source>
        <dbReference type="ARBA" id="ARBA00023015"/>
    </source>
</evidence>
<feature type="compositionally biased region" description="Polar residues" evidence="8">
    <location>
        <begin position="1350"/>
        <end position="1360"/>
    </location>
</feature>
<reference evidence="10" key="1">
    <citation type="submission" date="2020-07" db="EMBL/GenBank/DDBJ databases">
        <title>Draft Genome Sequence of a Deep-Sea Yeast, Naganishia (Cryptococcus) liquefaciens strain N6.</title>
        <authorList>
            <person name="Han Y.W."/>
            <person name="Kajitani R."/>
            <person name="Morimoto H."/>
            <person name="Parhat M."/>
            <person name="Tsubouchi H."/>
            <person name="Bakenova O."/>
            <person name="Ogata M."/>
            <person name="Argunhan B."/>
            <person name="Aoki R."/>
            <person name="Kajiwara S."/>
            <person name="Itoh T."/>
            <person name="Iwasaki H."/>
        </authorList>
    </citation>
    <scope>NUCLEOTIDE SEQUENCE</scope>
    <source>
        <strain evidence="10">N6</strain>
    </source>
</reference>
<organism evidence="10 11">
    <name type="scientific">Naganishia liquefaciens</name>
    <dbReference type="NCBI Taxonomy" id="104408"/>
    <lineage>
        <taxon>Eukaryota</taxon>
        <taxon>Fungi</taxon>
        <taxon>Dikarya</taxon>
        <taxon>Basidiomycota</taxon>
        <taxon>Agaricomycotina</taxon>
        <taxon>Tremellomycetes</taxon>
        <taxon>Filobasidiales</taxon>
        <taxon>Filobasidiaceae</taxon>
        <taxon>Naganishia</taxon>
    </lineage>
</organism>
<feature type="compositionally biased region" description="Basic and acidic residues" evidence="8">
    <location>
        <begin position="1330"/>
        <end position="1340"/>
    </location>
</feature>
<feature type="compositionally biased region" description="Basic residues" evidence="8">
    <location>
        <begin position="1363"/>
        <end position="1373"/>
    </location>
</feature>
<name>A0A8H3YCD7_9TREE</name>
<dbReference type="Pfam" id="PF09497">
    <property type="entry name" value="Med12"/>
    <property type="match status" value="1"/>
</dbReference>
<dbReference type="InterPro" id="IPR019035">
    <property type="entry name" value="Mediator_Med12"/>
</dbReference>
<evidence type="ECO:0000256" key="3">
    <source>
        <dbReference type="ARBA" id="ARBA00019622"/>
    </source>
</evidence>
<dbReference type="GO" id="GO:0003712">
    <property type="term" value="F:transcription coregulator activity"/>
    <property type="evidence" value="ECO:0007669"/>
    <property type="project" value="InterPro"/>
</dbReference>
<dbReference type="SMART" id="SM01281">
    <property type="entry name" value="Med12"/>
    <property type="match status" value="1"/>
</dbReference>
<dbReference type="Proteomes" id="UP000620104">
    <property type="component" value="Unassembled WGS sequence"/>
</dbReference>
<gene>
    <name evidence="10" type="ORF">NliqN6_0485</name>
</gene>
<protein>
    <recommendedName>
        <fullName evidence="3">Mediator of RNA polymerase II transcription subunit 12</fullName>
    </recommendedName>
    <alternativeName>
        <fullName evidence="7">Mediator complex subunit 12</fullName>
    </alternativeName>
</protein>
<evidence type="ECO:0000256" key="2">
    <source>
        <dbReference type="ARBA" id="ARBA00010289"/>
    </source>
</evidence>
<evidence type="ECO:0000313" key="11">
    <source>
        <dbReference type="Proteomes" id="UP000620104"/>
    </source>
</evidence>
<evidence type="ECO:0000256" key="7">
    <source>
        <dbReference type="ARBA" id="ARBA00032010"/>
    </source>
</evidence>
<dbReference type="PANTHER" id="PTHR46567:SF1">
    <property type="entry name" value="MEDIATOR OF RNA POLYMERASE II TRANSCRIPTION SUBUNIT 12"/>
    <property type="match status" value="1"/>
</dbReference>
<comment type="caution">
    <text evidence="10">The sequence shown here is derived from an EMBL/GenBank/DDBJ whole genome shotgun (WGS) entry which is preliminary data.</text>
</comment>
<accession>A0A8H3YCD7</accession>
<dbReference type="EMBL" id="BLZA01000005">
    <property type="protein sequence ID" value="GHJ84083.1"/>
    <property type="molecule type" value="Genomic_DNA"/>
</dbReference>
<evidence type="ECO:0000256" key="6">
    <source>
        <dbReference type="ARBA" id="ARBA00023242"/>
    </source>
</evidence>
<proteinExistence type="inferred from homology"/>
<dbReference type="GO" id="GO:0006357">
    <property type="term" value="P:regulation of transcription by RNA polymerase II"/>
    <property type="evidence" value="ECO:0007669"/>
    <property type="project" value="InterPro"/>
</dbReference>